<organism evidence="2 3">
    <name type="scientific">Triticum urartu</name>
    <name type="common">Red wild einkorn</name>
    <name type="synonym">Crithodium urartu</name>
    <dbReference type="NCBI Taxonomy" id="4572"/>
    <lineage>
        <taxon>Eukaryota</taxon>
        <taxon>Viridiplantae</taxon>
        <taxon>Streptophyta</taxon>
        <taxon>Embryophyta</taxon>
        <taxon>Tracheophyta</taxon>
        <taxon>Spermatophyta</taxon>
        <taxon>Magnoliopsida</taxon>
        <taxon>Liliopsida</taxon>
        <taxon>Poales</taxon>
        <taxon>Poaceae</taxon>
        <taxon>BOP clade</taxon>
        <taxon>Pooideae</taxon>
        <taxon>Triticodae</taxon>
        <taxon>Triticeae</taxon>
        <taxon>Triticinae</taxon>
        <taxon>Triticum</taxon>
    </lineage>
</organism>
<proteinExistence type="predicted"/>
<evidence type="ECO:0000313" key="2">
    <source>
        <dbReference type="EnsemblPlants" id="TuG1812G0200002760.01.T02"/>
    </source>
</evidence>
<evidence type="ECO:0000313" key="3">
    <source>
        <dbReference type="Proteomes" id="UP000015106"/>
    </source>
</evidence>
<feature type="transmembrane region" description="Helical" evidence="1">
    <location>
        <begin position="160"/>
        <end position="179"/>
    </location>
</feature>
<sequence length="180" mass="19582">MPMARRSSGRGGGGPGVEVMMVMELAAAEDNVIIINRPDQAGLGCNLYINISSSTFASPAPKSCPVADGLLRLWLLVQLPSTALPHLGSLSPGQPTRVSFRPQRNNLVANIIRSPFASRPEQTNNCKGFNLMCCTTRYSSTCVFPRILFLPYICAFQDSLLLFLLCLAFCHLMHGVLILL</sequence>
<reference evidence="2" key="3">
    <citation type="submission" date="2022-06" db="UniProtKB">
        <authorList>
            <consortium name="EnsemblPlants"/>
        </authorList>
    </citation>
    <scope>IDENTIFICATION</scope>
</reference>
<keyword evidence="1" id="KW-0812">Transmembrane</keyword>
<accession>A0A8R7PEB2</accession>
<dbReference type="Gramene" id="TuG1812G0200002760.01.T02">
    <property type="protein sequence ID" value="TuG1812G0200002760.01.T02"/>
    <property type="gene ID" value="TuG1812G0200002760.01"/>
</dbReference>
<reference evidence="2" key="2">
    <citation type="submission" date="2018-03" db="EMBL/GenBank/DDBJ databases">
        <title>The Triticum urartu genome reveals the dynamic nature of wheat genome evolution.</title>
        <authorList>
            <person name="Ling H."/>
            <person name="Ma B."/>
            <person name="Shi X."/>
            <person name="Liu H."/>
            <person name="Dong L."/>
            <person name="Sun H."/>
            <person name="Cao Y."/>
            <person name="Gao Q."/>
            <person name="Zheng S."/>
            <person name="Li Y."/>
            <person name="Yu Y."/>
            <person name="Du H."/>
            <person name="Qi M."/>
            <person name="Li Y."/>
            <person name="Yu H."/>
            <person name="Cui Y."/>
            <person name="Wang N."/>
            <person name="Chen C."/>
            <person name="Wu H."/>
            <person name="Zhao Y."/>
            <person name="Zhang J."/>
            <person name="Li Y."/>
            <person name="Zhou W."/>
            <person name="Zhang B."/>
            <person name="Hu W."/>
            <person name="Eijk M."/>
            <person name="Tang J."/>
            <person name="Witsenboer H."/>
            <person name="Zhao S."/>
            <person name="Li Z."/>
            <person name="Zhang A."/>
            <person name="Wang D."/>
            <person name="Liang C."/>
        </authorList>
    </citation>
    <scope>NUCLEOTIDE SEQUENCE [LARGE SCALE GENOMIC DNA]</scope>
    <source>
        <strain evidence="2">cv. G1812</strain>
    </source>
</reference>
<keyword evidence="1" id="KW-1133">Transmembrane helix</keyword>
<protein>
    <submittedName>
        <fullName evidence="2">Uncharacterized protein</fullName>
    </submittedName>
</protein>
<name>A0A8R7PEB2_TRIUA</name>
<dbReference type="Proteomes" id="UP000015106">
    <property type="component" value="Chromosome 2"/>
</dbReference>
<dbReference type="AlphaFoldDB" id="A0A8R7PEB2"/>
<dbReference type="EnsemblPlants" id="TuG1812G0200002760.01.T02">
    <property type="protein sequence ID" value="TuG1812G0200002760.01.T02"/>
    <property type="gene ID" value="TuG1812G0200002760.01"/>
</dbReference>
<evidence type="ECO:0000256" key="1">
    <source>
        <dbReference type="SAM" id="Phobius"/>
    </source>
</evidence>
<reference evidence="3" key="1">
    <citation type="journal article" date="2013" name="Nature">
        <title>Draft genome of the wheat A-genome progenitor Triticum urartu.</title>
        <authorList>
            <person name="Ling H.Q."/>
            <person name="Zhao S."/>
            <person name="Liu D."/>
            <person name="Wang J."/>
            <person name="Sun H."/>
            <person name="Zhang C."/>
            <person name="Fan H."/>
            <person name="Li D."/>
            <person name="Dong L."/>
            <person name="Tao Y."/>
            <person name="Gao C."/>
            <person name="Wu H."/>
            <person name="Li Y."/>
            <person name="Cui Y."/>
            <person name="Guo X."/>
            <person name="Zheng S."/>
            <person name="Wang B."/>
            <person name="Yu K."/>
            <person name="Liang Q."/>
            <person name="Yang W."/>
            <person name="Lou X."/>
            <person name="Chen J."/>
            <person name="Feng M."/>
            <person name="Jian J."/>
            <person name="Zhang X."/>
            <person name="Luo G."/>
            <person name="Jiang Y."/>
            <person name="Liu J."/>
            <person name="Wang Z."/>
            <person name="Sha Y."/>
            <person name="Zhang B."/>
            <person name="Wu H."/>
            <person name="Tang D."/>
            <person name="Shen Q."/>
            <person name="Xue P."/>
            <person name="Zou S."/>
            <person name="Wang X."/>
            <person name="Liu X."/>
            <person name="Wang F."/>
            <person name="Yang Y."/>
            <person name="An X."/>
            <person name="Dong Z."/>
            <person name="Zhang K."/>
            <person name="Zhang X."/>
            <person name="Luo M.C."/>
            <person name="Dvorak J."/>
            <person name="Tong Y."/>
            <person name="Wang J."/>
            <person name="Yang H."/>
            <person name="Li Z."/>
            <person name="Wang D."/>
            <person name="Zhang A."/>
            <person name="Wang J."/>
        </authorList>
    </citation>
    <scope>NUCLEOTIDE SEQUENCE</scope>
    <source>
        <strain evidence="3">cv. G1812</strain>
    </source>
</reference>
<keyword evidence="3" id="KW-1185">Reference proteome</keyword>
<keyword evidence="1" id="KW-0472">Membrane</keyword>